<evidence type="ECO:0000256" key="4">
    <source>
        <dbReference type="ARBA" id="ARBA00008008"/>
    </source>
</evidence>
<dbReference type="InterPro" id="IPR017900">
    <property type="entry name" value="4Fe4S_Fe_S_CS"/>
</dbReference>
<dbReference type="RefSeq" id="WP_097019045.1">
    <property type="nucleotide sequence ID" value="NZ_OBDZ01000028.1"/>
</dbReference>
<sequence>MINKDLSIEFCGIKTENPFFLASAPIASNYQMIARALEAGWGGAVFKTVGLFVADEVSPRFDHVKKEGTPFLGFKNLEQTSEYPLEKNLEEMSRIKENFPDKVLIASIMAEEEKDWTKLAQLVTQTGVDIIECNFSCPQMTSDKMGADVGQNPELVKAYTAAVKRGTDLPILAKMTPNLGNMISPALAAIDGGATGLAAINTIKSITSIDLANHTPLPIINGQSAVSGYSGKAVKPIALRFIHELASFPDLNKIPISGIGGIENWQDALEFLLLGSSNLQICTAVMQYGYRIVEDMINGLSYYMEEKGFASLDQLVGLALDNIVSADKLDRDFIVYPQVSKEKCIGCGRCYISCEDGGHQAINWSKTRRPTIIKNKCVGCHLCSQVCPAEAIGYGEVEFKAGREQRAIII</sequence>
<feature type="domain" description="4Fe-4S ferredoxin-type" evidence="25">
    <location>
        <begin position="368"/>
        <end position="397"/>
    </location>
</feature>
<evidence type="ECO:0000256" key="2">
    <source>
        <dbReference type="ARBA" id="ARBA00003616"/>
    </source>
</evidence>
<protein>
    <recommendedName>
        <fullName evidence="7">Dihydroorotate dehydrogenase B (NAD(+)), catalytic subunit</fullName>
        <ecNumber evidence="24">1.3.1.1</ecNumber>
        <ecNumber evidence="6">1.3.1.14</ecNumber>
    </recommendedName>
    <alternativeName>
        <fullName evidence="15">Dihydroorotate oxidase B</fullName>
    </alternativeName>
    <alternativeName>
        <fullName evidence="18">Dihydrothymine dehydrogenase</fullName>
    </alternativeName>
    <alternativeName>
        <fullName evidence="16">Dihydrouracil dehydrogenase</fullName>
    </alternativeName>
    <alternativeName>
        <fullName evidence="17">Orotate reductase (NADH)</fullName>
    </alternativeName>
</protein>
<dbReference type="EC" id="1.3.1.14" evidence="6"/>
<dbReference type="InterPro" id="IPR013785">
    <property type="entry name" value="Aldolase_TIM"/>
</dbReference>
<evidence type="ECO:0000256" key="12">
    <source>
        <dbReference type="ARBA" id="ARBA00023004"/>
    </source>
</evidence>
<feature type="domain" description="4Fe-4S ferredoxin-type" evidence="25">
    <location>
        <begin position="335"/>
        <end position="367"/>
    </location>
</feature>
<dbReference type="InterPro" id="IPR005720">
    <property type="entry name" value="Dihydroorotate_DH_cat"/>
</dbReference>
<dbReference type="GO" id="GO:0004159">
    <property type="term" value="F:dihydropyrimidine dehydrogenase (NAD+) activity"/>
    <property type="evidence" value="ECO:0007669"/>
    <property type="project" value="UniProtKB-EC"/>
</dbReference>
<dbReference type="Gene3D" id="3.30.70.20">
    <property type="match status" value="1"/>
</dbReference>
<evidence type="ECO:0000256" key="24">
    <source>
        <dbReference type="ARBA" id="ARBA00049728"/>
    </source>
</evidence>
<comment type="function">
    <text evidence="2">Catalyzes the conversion of dihydroorotate to orotate with NAD(+) as electron acceptor.</text>
</comment>
<comment type="subunit">
    <text evidence="23">Heterotetramer of 2 PreA and 2 PreT subunits.</text>
</comment>
<organism evidence="26 27">
    <name type="scientific">Orenia metallireducens</name>
    <dbReference type="NCBI Taxonomy" id="1413210"/>
    <lineage>
        <taxon>Bacteria</taxon>
        <taxon>Bacillati</taxon>
        <taxon>Bacillota</taxon>
        <taxon>Clostridia</taxon>
        <taxon>Halanaerobiales</taxon>
        <taxon>Halobacteroidaceae</taxon>
        <taxon>Orenia</taxon>
    </lineage>
</organism>
<comment type="similarity">
    <text evidence="4">Belongs to the dihydroorotate dehydrogenase family. Type 1 subfamily.</text>
</comment>
<keyword evidence="11" id="KW-0560">Oxidoreductase</keyword>
<gene>
    <name evidence="26" type="ORF">SAMN06265827_12835</name>
</gene>
<comment type="catalytic activity">
    <reaction evidence="20">
        <text>5,6-dihydrouracil + NAD(+) = uracil + NADH + H(+)</text>
        <dbReference type="Rhea" id="RHEA:20189"/>
        <dbReference type="ChEBI" id="CHEBI:15378"/>
        <dbReference type="ChEBI" id="CHEBI:15901"/>
        <dbReference type="ChEBI" id="CHEBI:17568"/>
        <dbReference type="ChEBI" id="CHEBI:57540"/>
        <dbReference type="ChEBI" id="CHEBI:57945"/>
        <dbReference type="EC" id="1.3.1.1"/>
    </reaction>
</comment>
<dbReference type="CDD" id="cd02940">
    <property type="entry name" value="DHPD_FMN"/>
    <property type="match status" value="1"/>
</dbReference>
<evidence type="ECO:0000256" key="15">
    <source>
        <dbReference type="ARBA" id="ARBA00029718"/>
    </source>
</evidence>
<evidence type="ECO:0000256" key="6">
    <source>
        <dbReference type="ARBA" id="ARBA00012061"/>
    </source>
</evidence>
<dbReference type="Proteomes" id="UP000219573">
    <property type="component" value="Unassembled WGS sequence"/>
</dbReference>
<evidence type="ECO:0000256" key="7">
    <source>
        <dbReference type="ARBA" id="ARBA00018101"/>
    </source>
</evidence>
<keyword evidence="12" id="KW-0408">Iron</keyword>
<dbReference type="AlphaFoldDB" id="A0A285I060"/>
<comment type="catalytic activity">
    <reaction evidence="19">
        <text>5,6-dihydrothymine + NAD(+) = thymine + NADH + H(+)</text>
        <dbReference type="Rhea" id="RHEA:28791"/>
        <dbReference type="ChEBI" id="CHEBI:15378"/>
        <dbReference type="ChEBI" id="CHEBI:17821"/>
        <dbReference type="ChEBI" id="CHEBI:27468"/>
        <dbReference type="ChEBI" id="CHEBI:57540"/>
        <dbReference type="ChEBI" id="CHEBI:57945"/>
        <dbReference type="EC" id="1.3.1.1"/>
    </reaction>
</comment>
<comment type="cofactor">
    <cofactor evidence="1">
        <name>FMN</name>
        <dbReference type="ChEBI" id="CHEBI:58210"/>
    </cofactor>
</comment>
<dbReference type="PANTHER" id="PTHR43073">
    <property type="entry name" value="DIHYDROPYRIMIDINE DEHYDROGENASE [NADP(+)]"/>
    <property type="match status" value="1"/>
</dbReference>
<dbReference type="GO" id="GO:0046872">
    <property type="term" value="F:metal ion binding"/>
    <property type="evidence" value="ECO:0007669"/>
    <property type="project" value="UniProtKB-KW"/>
</dbReference>
<dbReference type="InterPro" id="IPR017896">
    <property type="entry name" value="4Fe4S_Fe-S-bd"/>
</dbReference>
<evidence type="ECO:0000256" key="5">
    <source>
        <dbReference type="ARBA" id="ARBA00010804"/>
    </source>
</evidence>
<evidence type="ECO:0000313" key="27">
    <source>
        <dbReference type="Proteomes" id="UP000219573"/>
    </source>
</evidence>
<evidence type="ECO:0000256" key="22">
    <source>
        <dbReference type="ARBA" id="ARBA00049578"/>
    </source>
</evidence>
<keyword evidence="9" id="KW-0288">FMN</keyword>
<dbReference type="Pfam" id="PF14697">
    <property type="entry name" value="Fer4_21"/>
    <property type="match status" value="1"/>
</dbReference>
<keyword evidence="8" id="KW-0285">Flavoprotein</keyword>
<dbReference type="Gene3D" id="3.20.20.70">
    <property type="entry name" value="Aldolase class I"/>
    <property type="match status" value="1"/>
</dbReference>
<comment type="similarity">
    <text evidence="5">Belongs to the dihydropyrimidine dehydrogenase family.</text>
</comment>
<dbReference type="EC" id="1.3.1.1" evidence="24"/>
<comment type="catalytic activity">
    <reaction evidence="21">
        <text>(S)-dihydroorotate + NAD(+) = orotate + NADH + H(+)</text>
        <dbReference type="Rhea" id="RHEA:13513"/>
        <dbReference type="ChEBI" id="CHEBI:15378"/>
        <dbReference type="ChEBI" id="CHEBI:30839"/>
        <dbReference type="ChEBI" id="CHEBI:30864"/>
        <dbReference type="ChEBI" id="CHEBI:57540"/>
        <dbReference type="ChEBI" id="CHEBI:57945"/>
        <dbReference type="EC" id="1.3.1.14"/>
    </reaction>
</comment>
<evidence type="ECO:0000256" key="16">
    <source>
        <dbReference type="ARBA" id="ARBA00030119"/>
    </source>
</evidence>
<evidence type="ECO:0000259" key="25">
    <source>
        <dbReference type="PROSITE" id="PS51379"/>
    </source>
</evidence>
<evidence type="ECO:0000256" key="14">
    <source>
        <dbReference type="ARBA" id="ARBA00023027"/>
    </source>
</evidence>
<keyword evidence="27" id="KW-1185">Reference proteome</keyword>
<dbReference type="PANTHER" id="PTHR43073:SF2">
    <property type="entry name" value="DIHYDROPYRIMIDINE DEHYDROGENASE [NADP(+)]"/>
    <property type="match status" value="1"/>
</dbReference>
<evidence type="ECO:0000256" key="3">
    <source>
        <dbReference type="ARBA" id="ARBA00004715"/>
    </source>
</evidence>
<evidence type="ECO:0000256" key="10">
    <source>
        <dbReference type="ARBA" id="ARBA00022723"/>
    </source>
</evidence>
<evidence type="ECO:0000256" key="11">
    <source>
        <dbReference type="ARBA" id="ARBA00023002"/>
    </source>
</evidence>
<evidence type="ECO:0000256" key="18">
    <source>
        <dbReference type="ARBA" id="ARBA00032722"/>
    </source>
</evidence>
<keyword evidence="14" id="KW-0520">NAD</keyword>
<keyword evidence="13" id="KW-0411">Iron-sulfur</keyword>
<evidence type="ECO:0000256" key="20">
    <source>
        <dbReference type="ARBA" id="ARBA00048792"/>
    </source>
</evidence>
<evidence type="ECO:0000256" key="8">
    <source>
        <dbReference type="ARBA" id="ARBA00022630"/>
    </source>
</evidence>
<dbReference type="SUPFAM" id="SSF51395">
    <property type="entry name" value="FMN-linked oxidoreductases"/>
    <property type="match status" value="1"/>
</dbReference>
<dbReference type="GO" id="GO:0005737">
    <property type="term" value="C:cytoplasm"/>
    <property type="evidence" value="ECO:0007669"/>
    <property type="project" value="InterPro"/>
</dbReference>
<proteinExistence type="inferred from homology"/>
<evidence type="ECO:0000256" key="13">
    <source>
        <dbReference type="ARBA" id="ARBA00023014"/>
    </source>
</evidence>
<dbReference type="FunFam" id="3.20.20.70:FF:000027">
    <property type="entry name" value="Dihydropyrimidine dehydrogenase [NADP(+)]"/>
    <property type="match status" value="1"/>
</dbReference>
<dbReference type="GO" id="GO:0051536">
    <property type="term" value="F:iron-sulfur cluster binding"/>
    <property type="evidence" value="ECO:0007669"/>
    <property type="project" value="UniProtKB-KW"/>
</dbReference>
<evidence type="ECO:0000313" key="26">
    <source>
        <dbReference type="EMBL" id="SNY41339.1"/>
    </source>
</evidence>
<evidence type="ECO:0000256" key="19">
    <source>
        <dbReference type="ARBA" id="ARBA00047685"/>
    </source>
</evidence>
<dbReference type="SUPFAM" id="SSF54862">
    <property type="entry name" value="4Fe-4S ferredoxins"/>
    <property type="match status" value="1"/>
</dbReference>
<evidence type="ECO:0000256" key="23">
    <source>
        <dbReference type="ARBA" id="ARBA00049714"/>
    </source>
</evidence>
<evidence type="ECO:0000256" key="17">
    <source>
        <dbReference type="ARBA" id="ARBA00032046"/>
    </source>
</evidence>
<dbReference type="PROSITE" id="PS51379">
    <property type="entry name" value="4FE4S_FER_2"/>
    <property type="match status" value="2"/>
</dbReference>
<dbReference type="NCBIfam" id="NF006183">
    <property type="entry name" value="PRK08318.1"/>
    <property type="match status" value="1"/>
</dbReference>
<evidence type="ECO:0000256" key="21">
    <source>
        <dbReference type="ARBA" id="ARBA00048996"/>
    </source>
</evidence>
<dbReference type="PROSITE" id="PS00198">
    <property type="entry name" value="4FE4S_FER_1"/>
    <property type="match status" value="1"/>
</dbReference>
<accession>A0A285I060</accession>
<comment type="pathway">
    <text evidence="3">Pyrimidine metabolism; UMP biosynthesis via de novo pathway; orotate from (S)-dihydroorotate (NAD(+) route): step 1/1.</text>
</comment>
<dbReference type="GO" id="GO:0004589">
    <property type="term" value="F:dihydroorotate dehydrogenase (NAD+) activity"/>
    <property type="evidence" value="ECO:0007669"/>
    <property type="project" value="UniProtKB-EC"/>
</dbReference>
<dbReference type="EMBL" id="OBDZ01000028">
    <property type="protein sequence ID" value="SNY41339.1"/>
    <property type="molecule type" value="Genomic_DNA"/>
</dbReference>
<keyword evidence="10" id="KW-0479">Metal-binding</keyword>
<reference evidence="27" key="1">
    <citation type="submission" date="2017-09" db="EMBL/GenBank/DDBJ databases">
        <authorList>
            <person name="Varghese N."/>
            <person name="Submissions S."/>
        </authorList>
    </citation>
    <scope>NUCLEOTIDE SEQUENCE [LARGE SCALE GENOMIC DNA]</scope>
    <source>
        <strain evidence="27">MSL47</strain>
    </source>
</reference>
<evidence type="ECO:0000256" key="9">
    <source>
        <dbReference type="ARBA" id="ARBA00022643"/>
    </source>
</evidence>
<evidence type="ECO:0000256" key="1">
    <source>
        <dbReference type="ARBA" id="ARBA00001917"/>
    </source>
</evidence>
<dbReference type="Pfam" id="PF01180">
    <property type="entry name" value="DHO_dh"/>
    <property type="match status" value="1"/>
</dbReference>
<name>A0A285I060_9FIRM</name>
<comment type="function">
    <text evidence="22">Involved in pyrimidine base degradation. Catalyzes physiologically the reduction of uracil to 5,6-dihydrouracil (DHU) by using NADH as a specific cosubstrate. It also catalyzes the reverse reaction and the reduction of thymine to 5,6-dihydrothymine (DHT).</text>
</comment>